<reference evidence="2" key="1">
    <citation type="submission" date="2015-07" db="EMBL/GenBank/DDBJ databases">
        <title>MeaNS - Measles Nucleotide Surveillance Program.</title>
        <authorList>
            <person name="Tran T."/>
            <person name="Druce J."/>
        </authorList>
    </citation>
    <scope>NUCLEOTIDE SEQUENCE</scope>
    <source>
        <strain evidence="2">UCB-OBI-ISO-001</strain>
        <tissue evidence="2">Gonad</tissue>
    </source>
</reference>
<feature type="compositionally biased region" description="Low complexity" evidence="1">
    <location>
        <begin position="55"/>
        <end position="75"/>
    </location>
</feature>
<name>A0A0L8HAA8_OCTBM</name>
<organism evidence="2">
    <name type="scientific">Octopus bimaculoides</name>
    <name type="common">California two-spotted octopus</name>
    <dbReference type="NCBI Taxonomy" id="37653"/>
    <lineage>
        <taxon>Eukaryota</taxon>
        <taxon>Metazoa</taxon>
        <taxon>Spiralia</taxon>
        <taxon>Lophotrochozoa</taxon>
        <taxon>Mollusca</taxon>
        <taxon>Cephalopoda</taxon>
        <taxon>Coleoidea</taxon>
        <taxon>Octopodiformes</taxon>
        <taxon>Octopoda</taxon>
        <taxon>Incirrata</taxon>
        <taxon>Octopodidae</taxon>
        <taxon>Octopus</taxon>
    </lineage>
</organism>
<accession>A0A0L8HAA8</accession>
<proteinExistence type="predicted"/>
<dbReference type="EMBL" id="KQ418836">
    <property type="protein sequence ID" value="KOF85700.1"/>
    <property type="molecule type" value="Genomic_DNA"/>
</dbReference>
<feature type="compositionally biased region" description="Basic and acidic residues" evidence="1">
    <location>
        <begin position="136"/>
        <end position="153"/>
    </location>
</feature>
<protein>
    <submittedName>
        <fullName evidence="2">Uncharacterized protein</fullName>
    </submittedName>
</protein>
<sequence length="271" mass="30704">MTKNKIRNNNNNNHKKTKKKNSTATYTAICRTDKTALQTNEGTSTTSKPAQPNDTTISATKNKNNTITTTNNNNSERTRETQKDNTPPPKNHTLHPNCPQPTTKSTHSEVDPNILPFTPSDSSDMSSDEDDTEDWQVAREQGEKEEKRMEKQTNKAGRFITPETKIPAENKSINTNTLTPKGPTMLTVINTNNPDLMEYITENDTKTNNHSCTTPPQHIKIIYITQNTHNTMKSLYLDVVGRFQKYLSKKLYKNLLAEDCEMKDKQLSDSK</sequence>
<feature type="region of interest" description="Disordered" evidence="1">
    <location>
        <begin position="1"/>
        <end position="153"/>
    </location>
</feature>
<gene>
    <name evidence="2" type="ORF">OCBIM_22019932mg</name>
</gene>
<dbReference type="AlphaFoldDB" id="A0A0L8HAA8"/>
<feature type="compositionally biased region" description="Polar residues" evidence="1">
    <location>
        <begin position="35"/>
        <end position="54"/>
    </location>
</feature>
<evidence type="ECO:0000313" key="2">
    <source>
        <dbReference type="EMBL" id="KOF85700.1"/>
    </source>
</evidence>
<evidence type="ECO:0000256" key="1">
    <source>
        <dbReference type="SAM" id="MobiDB-lite"/>
    </source>
</evidence>